<dbReference type="Gene3D" id="3.10.180.10">
    <property type="entry name" value="2,3-Dihydroxybiphenyl 1,2-Dioxygenase, domain 1"/>
    <property type="match status" value="1"/>
</dbReference>
<proteinExistence type="predicted"/>
<sequence>MATQSAPQPTLDHIVILVFHSTLLVLPERLKDHFVVSPGGEHADGLTSNKLILFQDGVYIELIAFYDDADPEARKKHRLGNLKENTIIDWAYTLPHEEDFAAVQQRVRDASTGITYDDPVPGGRTKPDGTVLKWSIGAARDANGQGIRPGSLPFWCLDRTPRNLRVPYENNTEQTQHPCGARGVSRLRLSERKEEVNDVSKVYGAIHQVNDPDDAWNFHVPSNSTGARHTISVSGEDESGVKLALLGSEGSPSFIEILPGLVVKIES</sequence>
<dbReference type="PANTHER" id="PTHR40265:SF1">
    <property type="entry name" value="GLYOXALASE-LIKE DOMAIN-CONTAINING PROTEIN"/>
    <property type="match status" value="1"/>
</dbReference>
<feature type="domain" description="Glyoxalase-like" evidence="1">
    <location>
        <begin position="11"/>
        <end position="195"/>
    </location>
</feature>
<gene>
    <name evidence="2" type="ORF">PT974_08005</name>
</gene>
<evidence type="ECO:0000259" key="1">
    <source>
        <dbReference type="Pfam" id="PF13468"/>
    </source>
</evidence>
<name>A0ABR0SD76_9HYPO</name>
<dbReference type="Pfam" id="PF13468">
    <property type="entry name" value="Glyoxalase_3"/>
    <property type="match status" value="1"/>
</dbReference>
<protein>
    <recommendedName>
        <fullName evidence="1">Glyoxalase-like domain-containing protein</fullName>
    </recommendedName>
</protein>
<dbReference type="Proteomes" id="UP001338125">
    <property type="component" value="Unassembled WGS sequence"/>
</dbReference>
<comment type="caution">
    <text evidence="2">The sequence shown here is derived from an EMBL/GenBank/DDBJ whole genome shotgun (WGS) entry which is preliminary data.</text>
</comment>
<evidence type="ECO:0000313" key="2">
    <source>
        <dbReference type="EMBL" id="KAK5989745.1"/>
    </source>
</evidence>
<evidence type="ECO:0000313" key="3">
    <source>
        <dbReference type="Proteomes" id="UP001338125"/>
    </source>
</evidence>
<keyword evidence="3" id="KW-1185">Reference proteome</keyword>
<dbReference type="InterPro" id="IPR029068">
    <property type="entry name" value="Glyas_Bleomycin-R_OHBP_Dase"/>
</dbReference>
<dbReference type="PANTHER" id="PTHR40265">
    <property type="entry name" value="BLL2707 PROTEIN"/>
    <property type="match status" value="1"/>
</dbReference>
<accession>A0ABR0SD76</accession>
<dbReference type="EMBL" id="JAVFKD010000014">
    <property type="protein sequence ID" value="KAK5989745.1"/>
    <property type="molecule type" value="Genomic_DNA"/>
</dbReference>
<reference evidence="2 3" key="1">
    <citation type="submission" date="2024-01" db="EMBL/GenBank/DDBJ databases">
        <title>Complete genome of Cladobotryum mycophilum ATHUM6906.</title>
        <authorList>
            <person name="Christinaki A.C."/>
            <person name="Myridakis A.I."/>
            <person name="Kouvelis V.N."/>
        </authorList>
    </citation>
    <scope>NUCLEOTIDE SEQUENCE [LARGE SCALE GENOMIC DNA]</scope>
    <source>
        <strain evidence="2 3">ATHUM6906</strain>
    </source>
</reference>
<dbReference type="InterPro" id="IPR025870">
    <property type="entry name" value="Glyoxalase-like_dom"/>
</dbReference>
<organism evidence="2 3">
    <name type="scientific">Cladobotryum mycophilum</name>
    <dbReference type="NCBI Taxonomy" id="491253"/>
    <lineage>
        <taxon>Eukaryota</taxon>
        <taxon>Fungi</taxon>
        <taxon>Dikarya</taxon>
        <taxon>Ascomycota</taxon>
        <taxon>Pezizomycotina</taxon>
        <taxon>Sordariomycetes</taxon>
        <taxon>Hypocreomycetidae</taxon>
        <taxon>Hypocreales</taxon>
        <taxon>Hypocreaceae</taxon>
        <taxon>Cladobotryum</taxon>
    </lineage>
</organism>